<dbReference type="GO" id="GO:0004514">
    <property type="term" value="F:nicotinate-nucleotide diphosphorylase (carboxylating) activity"/>
    <property type="evidence" value="ECO:0007669"/>
    <property type="project" value="UniProtKB-EC"/>
</dbReference>
<keyword evidence="5" id="KW-0328">Glycosyltransferase</keyword>
<dbReference type="EMBL" id="BARU01021176">
    <property type="protein sequence ID" value="GAH57592.1"/>
    <property type="molecule type" value="Genomic_DNA"/>
</dbReference>
<protein>
    <recommendedName>
        <fullName evidence="3">nicotinate-nucleotide diphosphorylase (carboxylating)</fullName>
        <ecNumber evidence="3">2.4.2.19</ecNumber>
    </recommendedName>
</protein>
<dbReference type="Pfam" id="PF02749">
    <property type="entry name" value="QRPTase_N"/>
    <property type="match status" value="1"/>
</dbReference>
<evidence type="ECO:0000256" key="6">
    <source>
        <dbReference type="ARBA" id="ARBA00022679"/>
    </source>
</evidence>
<dbReference type="FunFam" id="3.90.1170.20:FF:000001">
    <property type="entry name" value="Nicotinate-nucleotide diphosphorylase (Carboxylating)"/>
    <property type="match status" value="1"/>
</dbReference>
<dbReference type="GO" id="GO:0009435">
    <property type="term" value="P:NAD+ biosynthetic process"/>
    <property type="evidence" value="ECO:0007669"/>
    <property type="project" value="TreeGrafter"/>
</dbReference>
<evidence type="ECO:0000256" key="5">
    <source>
        <dbReference type="ARBA" id="ARBA00022676"/>
    </source>
</evidence>
<comment type="caution">
    <text evidence="8">The sequence shown here is derived from an EMBL/GenBank/DDBJ whole genome shotgun (WGS) entry which is preliminary data.</text>
</comment>
<comment type="pathway">
    <text evidence="1">Cofactor biosynthesis; NAD(+) biosynthesis; nicotinate D-ribonucleotide from quinolinate: step 1/1.</text>
</comment>
<evidence type="ECO:0000256" key="4">
    <source>
        <dbReference type="ARBA" id="ARBA00022642"/>
    </source>
</evidence>
<keyword evidence="6" id="KW-0808">Transferase</keyword>
<dbReference type="InterPro" id="IPR022412">
    <property type="entry name" value="Quinolinate_PRibosylTrfase_N"/>
</dbReference>
<organism evidence="8">
    <name type="scientific">marine sediment metagenome</name>
    <dbReference type="NCBI Taxonomy" id="412755"/>
    <lineage>
        <taxon>unclassified sequences</taxon>
        <taxon>metagenomes</taxon>
        <taxon>ecological metagenomes</taxon>
    </lineage>
</organism>
<feature type="non-terminal residue" evidence="8">
    <location>
        <position position="129"/>
    </location>
</feature>
<evidence type="ECO:0000313" key="8">
    <source>
        <dbReference type="EMBL" id="GAH57592.1"/>
    </source>
</evidence>
<evidence type="ECO:0000256" key="1">
    <source>
        <dbReference type="ARBA" id="ARBA00004893"/>
    </source>
</evidence>
<dbReference type="EC" id="2.4.2.19" evidence="3"/>
<proteinExistence type="inferred from homology"/>
<feature type="domain" description="Quinolinate phosphoribosyl transferase N-terminal" evidence="7">
    <location>
        <begin position="31"/>
        <end position="116"/>
    </location>
</feature>
<evidence type="ECO:0000256" key="2">
    <source>
        <dbReference type="ARBA" id="ARBA00009400"/>
    </source>
</evidence>
<dbReference type="PANTHER" id="PTHR32179">
    <property type="entry name" value="NICOTINATE-NUCLEOTIDE PYROPHOSPHORYLASE [CARBOXYLATING]"/>
    <property type="match status" value="1"/>
</dbReference>
<dbReference type="SUPFAM" id="SSF54675">
    <property type="entry name" value="Nicotinate/Quinolinate PRTase N-terminal domain-like"/>
    <property type="match status" value="1"/>
</dbReference>
<evidence type="ECO:0000256" key="3">
    <source>
        <dbReference type="ARBA" id="ARBA00011944"/>
    </source>
</evidence>
<dbReference type="PANTHER" id="PTHR32179:SF3">
    <property type="entry name" value="NICOTINATE-NUCLEOTIDE PYROPHOSPHORYLASE [CARBOXYLATING]"/>
    <property type="match status" value="1"/>
</dbReference>
<accession>X1GK93</accession>
<dbReference type="Gene3D" id="3.90.1170.20">
    <property type="entry name" value="Quinolinate phosphoribosyl transferase, N-terminal domain"/>
    <property type="match status" value="1"/>
</dbReference>
<name>X1GK93_9ZZZZ</name>
<dbReference type="InterPro" id="IPR037128">
    <property type="entry name" value="Quinolinate_PRibosylTase_N_sf"/>
</dbReference>
<reference evidence="8" key="1">
    <citation type="journal article" date="2014" name="Front. Microbiol.">
        <title>High frequency of phylogenetically diverse reductive dehalogenase-homologous genes in deep subseafloor sedimentary metagenomes.</title>
        <authorList>
            <person name="Kawai M."/>
            <person name="Futagami T."/>
            <person name="Toyoda A."/>
            <person name="Takaki Y."/>
            <person name="Nishi S."/>
            <person name="Hori S."/>
            <person name="Arai W."/>
            <person name="Tsubouchi T."/>
            <person name="Morono Y."/>
            <person name="Uchiyama I."/>
            <person name="Ito T."/>
            <person name="Fujiyama A."/>
            <person name="Inagaki F."/>
            <person name="Takami H."/>
        </authorList>
    </citation>
    <scope>NUCLEOTIDE SEQUENCE</scope>
    <source>
        <strain evidence="8">Expedition CK06-06</strain>
    </source>
</reference>
<comment type="similarity">
    <text evidence="2">Belongs to the NadC/ModD family.</text>
</comment>
<dbReference type="AlphaFoldDB" id="X1GK93"/>
<keyword evidence="4" id="KW-0662">Pyridine nucleotide biosynthesis</keyword>
<gene>
    <name evidence="8" type="ORF">S03H2_34677</name>
</gene>
<dbReference type="InterPro" id="IPR027277">
    <property type="entry name" value="NadC/ModD"/>
</dbReference>
<evidence type="ECO:0000259" key="7">
    <source>
        <dbReference type="Pfam" id="PF02749"/>
    </source>
</evidence>
<sequence length="129" mass="13763">MSELESDLEAQSYLIQDIVARVLAEDIGPGDATSRAVIPPETRAAGQLLAKESGVVAGMEVARECFRQLSSQTEFTAVKHSGESFEVGEILGTVQGPARALLAAERTALNFLQRLCGIATLTRKFVDAV</sequence>
<dbReference type="GO" id="GO:0034213">
    <property type="term" value="P:quinolinate catabolic process"/>
    <property type="evidence" value="ECO:0007669"/>
    <property type="project" value="TreeGrafter"/>
</dbReference>
<dbReference type="GO" id="GO:0005737">
    <property type="term" value="C:cytoplasm"/>
    <property type="evidence" value="ECO:0007669"/>
    <property type="project" value="TreeGrafter"/>
</dbReference>